<evidence type="ECO:0000313" key="4">
    <source>
        <dbReference type="Proteomes" id="UP001162060"/>
    </source>
</evidence>
<organism evidence="3 4">
    <name type="scientific">Peronospora matthiolae</name>
    <dbReference type="NCBI Taxonomy" id="2874970"/>
    <lineage>
        <taxon>Eukaryota</taxon>
        <taxon>Sar</taxon>
        <taxon>Stramenopiles</taxon>
        <taxon>Oomycota</taxon>
        <taxon>Peronosporomycetes</taxon>
        <taxon>Peronosporales</taxon>
        <taxon>Peronosporaceae</taxon>
        <taxon>Peronospora</taxon>
    </lineage>
</organism>
<dbReference type="AlphaFoldDB" id="A0AAV1VKZ0"/>
<keyword evidence="2" id="KW-0732">Signal</keyword>
<dbReference type="EMBL" id="CAKLBY020000378">
    <property type="protein sequence ID" value="CAK7946913.1"/>
    <property type="molecule type" value="Genomic_DNA"/>
</dbReference>
<gene>
    <name evidence="3" type="ORF">PM001_LOCUS32063</name>
</gene>
<feature type="chain" id="PRO_5043572904" evidence="2">
    <location>
        <begin position="20"/>
        <end position="100"/>
    </location>
</feature>
<feature type="compositionally biased region" description="Basic residues" evidence="1">
    <location>
        <begin position="55"/>
        <end position="65"/>
    </location>
</feature>
<sequence>MRLISLVLVAVVTLVATSATPIGTEKQIQSTDEHPVNLRSVEERKGGRGGGRSRSWSHSRSRGHGKSGGGYYVPSHGFFHHEEEDKRHKSKFDKFLDEWF</sequence>
<evidence type="ECO:0000256" key="1">
    <source>
        <dbReference type="SAM" id="MobiDB-lite"/>
    </source>
</evidence>
<evidence type="ECO:0000313" key="3">
    <source>
        <dbReference type="EMBL" id="CAK7946913.1"/>
    </source>
</evidence>
<feature type="region of interest" description="Disordered" evidence="1">
    <location>
        <begin position="25"/>
        <end position="69"/>
    </location>
</feature>
<accession>A0AAV1VKZ0</accession>
<name>A0AAV1VKZ0_9STRA</name>
<proteinExistence type="predicted"/>
<feature type="compositionally biased region" description="Basic and acidic residues" evidence="1">
    <location>
        <begin position="31"/>
        <end position="46"/>
    </location>
</feature>
<dbReference type="Proteomes" id="UP001162060">
    <property type="component" value="Unassembled WGS sequence"/>
</dbReference>
<evidence type="ECO:0000256" key="2">
    <source>
        <dbReference type="SAM" id="SignalP"/>
    </source>
</evidence>
<feature type="signal peptide" evidence="2">
    <location>
        <begin position="1"/>
        <end position="19"/>
    </location>
</feature>
<protein>
    <submittedName>
        <fullName evidence="3">Uncharacterized protein</fullName>
    </submittedName>
</protein>
<comment type="caution">
    <text evidence="3">The sequence shown here is derived from an EMBL/GenBank/DDBJ whole genome shotgun (WGS) entry which is preliminary data.</text>
</comment>
<reference evidence="3" key="1">
    <citation type="submission" date="2024-01" db="EMBL/GenBank/DDBJ databases">
        <authorList>
            <person name="Webb A."/>
        </authorList>
    </citation>
    <scope>NUCLEOTIDE SEQUENCE</scope>
    <source>
        <strain evidence="3">Pm1</strain>
    </source>
</reference>